<gene>
    <name evidence="2" type="ORF">N7450_009292</name>
</gene>
<dbReference type="EMBL" id="JAQJAC010000008">
    <property type="protein sequence ID" value="KAJ5575393.1"/>
    <property type="molecule type" value="Genomic_DNA"/>
</dbReference>
<feature type="compositionally biased region" description="Basic and acidic residues" evidence="1">
    <location>
        <begin position="248"/>
        <end position="258"/>
    </location>
</feature>
<evidence type="ECO:0000256" key="1">
    <source>
        <dbReference type="SAM" id="MobiDB-lite"/>
    </source>
</evidence>
<evidence type="ECO:0000313" key="2">
    <source>
        <dbReference type="EMBL" id="KAJ5575393.1"/>
    </source>
</evidence>
<protein>
    <submittedName>
        <fullName evidence="2">Uncharacterized protein</fullName>
    </submittedName>
</protein>
<comment type="caution">
    <text evidence="2">The sequence shown here is derived from an EMBL/GenBank/DDBJ whole genome shotgun (WGS) entry which is preliminary data.</text>
</comment>
<sequence>MKAQEDRKPDSLAVRIGDSIEDIINQNTSPVIRNLQYRLYEYCLGRDSFRYIVTGVWSCIHSYPAGVLTGNLETIYIILFASEAFESSSSPAVAQDSEIWTIIRHYFLIVYIMFFSSNQINKEQNILCYILCCIQNSGGFCIYFEATTVANQYYLKTFSDTETALVNRYSVTNQRLLQIHAAIANFLPMAGQAEAIEKIIRDYSECSGLAPGGGTNIEDLLVVSSLSLLSESHRLGPANIPRPQSNDNDDKQDVKDWS</sequence>
<organism evidence="2 3">
    <name type="scientific">Penicillium hetheringtonii</name>
    <dbReference type="NCBI Taxonomy" id="911720"/>
    <lineage>
        <taxon>Eukaryota</taxon>
        <taxon>Fungi</taxon>
        <taxon>Dikarya</taxon>
        <taxon>Ascomycota</taxon>
        <taxon>Pezizomycotina</taxon>
        <taxon>Eurotiomycetes</taxon>
        <taxon>Eurotiomycetidae</taxon>
        <taxon>Eurotiales</taxon>
        <taxon>Aspergillaceae</taxon>
        <taxon>Penicillium</taxon>
    </lineage>
</organism>
<dbReference type="AlphaFoldDB" id="A0AAD6DGH2"/>
<evidence type="ECO:0000313" key="3">
    <source>
        <dbReference type="Proteomes" id="UP001216150"/>
    </source>
</evidence>
<feature type="region of interest" description="Disordered" evidence="1">
    <location>
        <begin position="235"/>
        <end position="258"/>
    </location>
</feature>
<proteinExistence type="predicted"/>
<dbReference type="Proteomes" id="UP001216150">
    <property type="component" value="Unassembled WGS sequence"/>
</dbReference>
<keyword evidence="3" id="KW-1185">Reference proteome</keyword>
<name>A0AAD6DGH2_9EURO</name>
<reference evidence="2 3" key="1">
    <citation type="journal article" date="2023" name="IMA Fungus">
        <title>Comparative genomic study of the Penicillium genus elucidates a diverse pangenome and 15 lateral gene transfer events.</title>
        <authorList>
            <person name="Petersen C."/>
            <person name="Sorensen T."/>
            <person name="Nielsen M.R."/>
            <person name="Sondergaard T.E."/>
            <person name="Sorensen J.L."/>
            <person name="Fitzpatrick D.A."/>
            <person name="Frisvad J.C."/>
            <person name="Nielsen K.L."/>
        </authorList>
    </citation>
    <scope>NUCLEOTIDE SEQUENCE [LARGE SCALE GENOMIC DNA]</scope>
    <source>
        <strain evidence="2 3">IBT 29057</strain>
    </source>
</reference>
<accession>A0AAD6DGH2</accession>